<dbReference type="PANTHER" id="PTHR43537:SF45">
    <property type="entry name" value="GNTR FAMILY REGULATORY PROTEIN"/>
    <property type="match status" value="1"/>
</dbReference>
<feature type="domain" description="HTH gntR-type" evidence="4">
    <location>
        <begin position="7"/>
        <end position="74"/>
    </location>
</feature>
<dbReference type="SUPFAM" id="SSF46785">
    <property type="entry name" value="Winged helix' DNA-binding domain"/>
    <property type="match status" value="1"/>
</dbReference>
<dbReference type="AlphaFoldDB" id="A0A7X0FMK6"/>
<dbReference type="PROSITE" id="PS50949">
    <property type="entry name" value="HTH_GNTR"/>
    <property type="match status" value="1"/>
</dbReference>
<evidence type="ECO:0000313" key="6">
    <source>
        <dbReference type="Proteomes" id="UP000537775"/>
    </source>
</evidence>
<dbReference type="Pfam" id="PF07729">
    <property type="entry name" value="FCD"/>
    <property type="match status" value="1"/>
</dbReference>
<proteinExistence type="predicted"/>
<dbReference type="InterPro" id="IPR036388">
    <property type="entry name" value="WH-like_DNA-bd_sf"/>
</dbReference>
<keyword evidence="6" id="KW-1185">Reference proteome</keyword>
<dbReference type="Gene3D" id="1.10.10.10">
    <property type="entry name" value="Winged helix-like DNA-binding domain superfamily/Winged helix DNA-binding domain"/>
    <property type="match status" value="1"/>
</dbReference>
<dbReference type="Proteomes" id="UP000537775">
    <property type="component" value="Unassembled WGS sequence"/>
</dbReference>
<protein>
    <submittedName>
        <fullName evidence="5">DNA-binding GntR family transcriptional regulator</fullName>
    </submittedName>
</protein>
<dbReference type="RefSeq" id="WP_184749448.1">
    <property type="nucleotide sequence ID" value="NZ_BAAAJR010000003.1"/>
</dbReference>
<dbReference type="GO" id="GO:0003700">
    <property type="term" value="F:DNA-binding transcription factor activity"/>
    <property type="evidence" value="ECO:0007669"/>
    <property type="project" value="InterPro"/>
</dbReference>
<dbReference type="Pfam" id="PF00392">
    <property type="entry name" value="GntR"/>
    <property type="match status" value="1"/>
</dbReference>
<evidence type="ECO:0000256" key="3">
    <source>
        <dbReference type="ARBA" id="ARBA00023163"/>
    </source>
</evidence>
<accession>A0A7X0FMK6</accession>
<dbReference type="InterPro" id="IPR008920">
    <property type="entry name" value="TF_FadR/GntR_C"/>
</dbReference>
<comment type="caution">
    <text evidence="5">The sequence shown here is derived from an EMBL/GenBank/DDBJ whole genome shotgun (WGS) entry which is preliminary data.</text>
</comment>
<dbReference type="SMART" id="SM00345">
    <property type="entry name" value="HTH_GNTR"/>
    <property type="match status" value="1"/>
</dbReference>
<dbReference type="InterPro" id="IPR011711">
    <property type="entry name" value="GntR_C"/>
</dbReference>
<dbReference type="Gene3D" id="1.20.120.530">
    <property type="entry name" value="GntR ligand-binding domain-like"/>
    <property type="match status" value="1"/>
</dbReference>
<organism evidence="5 6">
    <name type="scientific">Microbacterium thalassium</name>
    <dbReference type="NCBI Taxonomy" id="362649"/>
    <lineage>
        <taxon>Bacteria</taxon>
        <taxon>Bacillati</taxon>
        <taxon>Actinomycetota</taxon>
        <taxon>Actinomycetes</taxon>
        <taxon>Micrococcales</taxon>
        <taxon>Microbacteriaceae</taxon>
        <taxon>Microbacterium</taxon>
    </lineage>
</organism>
<reference evidence="5 6" key="1">
    <citation type="submission" date="2020-08" db="EMBL/GenBank/DDBJ databases">
        <title>Sequencing the genomes of 1000 actinobacteria strains.</title>
        <authorList>
            <person name="Klenk H.-P."/>
        </authorList>
    </citation>
    <scope>NUCLEOTIDE SEQUENCE [LARGE SCALE GENOMIC DNA]</scope>
    <source>
        <strain evidence="5 6">DSM 12511</strain>
    </source>
</reference>
<dbReference type="GO" id="GO:0003677">
    <property type="term" value="F:DNA binding"/>
    <property type="evidence" value="ECO:0007669"/>
    <property type="project" value="UniProtKB-KW"/>
</dbReference>
<dbReference type="SUPFAM" id="SSF48008">
    <property type="entry name" value="GntR ligand-binding domain-like"/>
    <property type="match status" value="1"/>
</dbReference>
<keyword evidence="1" id="KW-0805">Transcription regulation</keyword>
<dbReference type="InterPro" id="IPR000524">
    <property type="entry name" value="Tscrpt_reg_HTH_GntR"/>
</dbReference>
<evidence type="ECO:0000259" key="4">
    <source>
        <dbReference type="PROSITE" id="PS50949"/>
    </source>
</evidence>
<dbReference type="InterPro" id="IPR036390">
    <property type="entry name" value="WH_DNA-bd_sf"/>
</dbReference>
<keyword evidence="2 5" id="KW-0238">DNA-binding</keyword>
<dbReference type="EMBL" id="JACHML010000001">
    <property type="protein sequence ID" value="MBB6390194.1"/>
    <property type="molecule type" value="Genomic_DNA"/>
</dbReference>
<name>A0A7X0FMK6_9MICO</name>
<evidence type="ECO:0000256" key="1">
    <source>
        <dbReference type="ARBA" id="ARBA00023015"/>
    </source>
</evidence>
<keyword evidence="3" id="KW-0804">Transcription</keyword>
<sequence length="221" mass="24250">MSDRSPVSLVDQAYELLRSEILDCTIAPGSQVTERSLASSYGFGLSAVRSALVRLASENLLTAVPRVGYTVAPITLRGVGEFFEAWEILGPALVRLAAARMTDEQREQLMSHKVPGANATPQELVAYATATWDIVVDAADNAVLADLYRRLAGDMYRIFTLVWRSDTRSTMQSLGMPPMLSSTPEEAEQLTRAYIRESRARVTEFLLASTSLAHTSVSFPF</sequence>
<evidence type="ECO:0000256" key="2">
    <source>
        <dbReference type="ARBA" id="ARBA00023125"/>
    </source>
</evidence>
<evidence type="ECO:0000313" key="5">
    <source>
        <dbReference type="EMBL" id="MBB6390194.1"/>
    </source>
</evidence>
<dbReference type="PANTHER" id="PTHR43537">
    <property type="entry name" value="TRANSCRIPTIONAL REGULATOR, GNTR FAMILY"/>
    <property type="match status" value="1"/>
</dbReference>
<gene>
    <name evidence="5" type="ORF">HD594_000507</name>
</gene>